<keyword evidence="1" id="KW-0472">Membrane</keyword>
<dbReference type="AlphaFoldDB" id="A0A8H7Z8A3"/>
<protein>
    <submittedName>
        <fullName evidence="2">Uncharacterized protein</fullName>
    </submittedName>
</protein>
<dbReference type="VEuPathDB" id="FungiDB:I7I52_00954"/>
<sequence>MTIRCFYIFVPDIYIPFLWALLSLTHIGPLIMESFHTFAPQTLKKSSLLDSLAALLSARIWWQHQLST</sequence>
<proteinExistence type="predicted"/>
<name>A0A8H7Z8A3_AJECA</name>
<keyword evidence="1" id="KW-1133">Transmembrane helix</keyword>
<reference evidence="2 3" key="1">
    <citation type="submission" date="2021-01" db="EMBL/GenBank/DDBJ databases">
        <title>Chromosome-level genome assembly of a human fungal pathogen reveals clustering of transcriptionally co-regulated genes.</title>
        <authorList>
            <person name="Voorhies M."/>
            <person name="Cohen S."/>
            <person name="Shea T.P."/>
            <person name="Petrus S."/>
            <person name="Munoz J.F."/>
            <person name="Poplawski S."/>
            <person name="Goldman W.E."/>
            <person name="Michael T."/>
            <person name="Cuomo C.A."/>
            <person name="Sil A."/>
            <person name="Beyhan S."/>
        </authorList>
    </citation>
    <scope>NUCLEOTIDE SEQUENCE [LARGE SCALE GENOMIC DNA]</scope>
    <source>
        <strain evidence="2 3">G184AR</strain>
    </source>
</reference>
<gene>
    <name evidence="2" type="ORF">I7I52_00954</name>
</gene>
<dbReference type="EMBL" id="JAEVHI010000001">
    <property type="protein sequence ID" value="KAG5303075.1"/>
    <property type="molecule type" value="Genomic_DNA"/>
</dbReference>
<comment type="caution">
    <text evidence="2">The sequence shown here is derived from an EMBL/GenBank/DDBJ whole genome shotgun (WGS) entry which is preliminary data.</text>
</comment>
<accession>A0A8H7Z8A3</accession>
<dbReference type="Proteomes" id="UP000670092">
    <property type="component" value="Unassembled WGS sequence"/>
</dbReference>
<evidence type="ECO:0000313" key="3">
    <source>
        <dbReference type="Proteomes" id="UP000670092"/>
    </source>
</evidence>
<evidence type="ECO:0000313" key="2">
    <source>
        <dbReference type="EMBL" id="KAG5303075.1"/>
    </source>
</evidence>
<feature type="transmembrane region" description="Helical" evidence="1">
    <location>
        <begin position="6"/>
        <end position="24"/>
    </location>
</feature>
<evidence type="ECO:0000256" key="1">
    <source>
        <dbReference type="SAM" id="Phobius"/>
    </source>
</evidence>
<keyword evidence="1" id="KW-0812">Transmembrane</keyword>
<organism evidence="2 3">
    <name type="scientific">Ajellomyces capsulatus</name>
    <name type="common">Darling's disease fungus</name>
    <name type="synonym">Histoplasma capsulatum</name>
    <dbReference type="NCBI Taxonomy" id="5037"/>
    <lineage>
        <taxon>Eukaryota</taxon>
        <taxon>Fungi</taxon>
        <taxon>Dikarya</taxon>
        <taxon>Ascomycota</taxon>
        <taxon>Pezizomycotina</taxon>
        <taxon>Eurotiomycetes</taxon>
        <taxon>Eurotiomycetidae</taxon>
        <taxon>Onygenales</taxon>
        <taxon>Ajellomycetaceae</taxon>
        <taxon>Histoplasma</taxon>
    </lineage>
</organism>